<protein>
    <submittedName>
        <fullName evidence="1">Uncharacterized protein</fullName>
    </submittedName>
</protein>
<accession>A0AAW7MHY4</accession>
<keyword evidence="3" id="KW-1185">Reference proteome</keyword>
<comment type="caution">
    <text evidence="1">The sequence shown here is derived from an EMBL/GenBank/DDBJ whole genome shotgun (WGS) entry which is preliminary data.</text>
</comment>
<dbReference type="Proteomes" id="UP001172791">
    <property type="component" value="Unassembled WGS sequence"/>
</dbReference>
<evidence type="ECO:0000313" key="1">
    <source>
        <dbReference type="EMBL" id="MDN4572371.1"/>
    </source>
</evidence>
<organism evidence="1 4">
    <name type="scientific">Pandoraea cepalis</name>
    <dbReference type="NCBI Taxonomy" id="2508294"/>
    <lineage>
        <taxon>Bacteria</taxon>
        <taxon>Pseudomonadati</taxon>
        <taxon>Pseudomonadota</taxon>
        <taxon>Betaproteobacteria</taxon>
        <taxon>Burkholderiales</taxon>
        <taxon>Burkholderiaceae</taxon>
        <taxon>Pandoraea</taxon>
    </lineage>
</organism>
<dbReference type="Proteomes" id="UP001172788">
    <property type="component" value="Unassembled WGS sequence"/>
</dbReference>
<proteinExistence type="predicted"/>
<evidence type="ECO:0000313" key="2">
    <source>
        <dbReference type="EMBL" id="MDN4577297.1"/>
    </source>
</evidence>
<dbReference type="AlphaFoldDB" id="A0AAW7MHY4"/>
<dbReference type="RefSeq" id="WP_301233618.1">
    <property type="nucleotide sequence ID" value="NZ_QAIC01000028.1"/>
</dbReference>
<reference evidence="1" key="1">
    <citation type="submission" date="2018-04" db="EMBL/GenBank/DDBJ databases">
        <authorList>
            <person name="Jy Z."/>
        </authorList>
    </citation>
    <scope>NUCLEOTIDE SEQUENCE</scope>
    <source>
        <strain evidence="2">AS13</strain>
        <strain evidence="1">LA18</strain>
    </source>
</reference>
<sequence length="63" mass="6434">MTKSGRVQEVGHGAAPPGAGATIAMMAAILPREATGDIGEVRGVRDVHPSALHDGRDVAQTFV</sequence>
<evidence type="ECO:0000313" key="4">
    <source>
        <dbReference type="Proteomes" id="UP001172791"/>
    </source>
</evidence>
<evidence type="ECO:0000313" key="3">
    <source>
        <dbReference type="Proteomes" id="UP001172788"/>
    </source>
</evidence>
<dbReference type="EMBL" id="QAIC01000028">
    <property type="protein sequence ID" value="MDN4572371.1"/>
    <property type="molecule type" value="Genomic_DNA"/>
</dbReference>
<dbReference type="EMBL" id="QAID01000031">
    <property type="protein sequence ID" value="MDN4577297.1"/>
    <property type="molecule type" value="Genomic_DNA"/>
</dbReference>
<name>A0AAW7MHY4_9BURK</name>
<gene>
    <name evidence="1" type="ORF">DBA34_03695</name>
    <name evidence="2" type="ORF">DBB29_04085</name>
</gene>